<gene>
    <name evidence="10" type="primary">CSON011958</name>
</gene>
<dbReference type="PANTHER" id="PTHR33568:SF3">
    <property type="entry name" value="DNA-DIRECTED DNA POLYMERASE"/>
    <property type="match status" value="1"/>
</dbReference>
<evidence type="ECO:0000256" key="4">
    <source>
        <dbReference type="ARBA" id="ARBA00022695"/>
    </source>
</evidence>
<protein>
    <recommendedName>
        <fullName evidence="2">DNA-directed DNA polymerase</fullName>
        <ecNumber evidence="2">2.7.7.7</ecNumber>
    </recommendedName>
</protein>
<organism evidence="10">
    <name type="scientific">Culicoides sonorensis</name>
    <name type="common">Biting midge</name>
    <dbReference type="NCBI Taxonomy" id="179676"/>
    <lineage>
        <taxon>Eukaryota</taxon>
        <taxon>Metazoa</taxon>
        <taxon>Ecdysozoa</taxon>
        <taxon>Arthropoda</taxon>
        <taxon>Hexapoda</taxon>
        <taxon>Insecta</taxon>
        <taxon>Pterygota</taxon>
        <taxon>Neoptera</taxon>
        <taxon>Endopterygota</taxon>
        <taxon>Diptera</taxon>
        <taxon>Nematocera</taxon>
        <taxon>Chironomoidea</taxon>
        <taxon>Ceratopogonidae</taxon>
        <taxon>Ceratopogoninae</taxon>
        <taxon>Culicoides</taxon>
        <taxon>Monoculicoides</taxon>
    </lineage>
</organism>
<dbReference type="GO" id="GO:0003887">
    <property type="term" value="F:DNA-directed DNA polymerase activity"/>
    <property type="evidence" value="ECO:0007669"/>
    <property type="project" value="UniProtKB-KW"/>
</dbReference>
<accession>A0A336M8F1</accession>
<dbReference type="GO" id="GO:0006260">
    <property type="term" value="P:DNA replication"/>
    <property type="evidence" value="ECO:0007669"/>
    <property type="project" value="UniProtKB-KW"/>
</dbReference>
<evidence type="ECO:0000256" key="8">
    <source>
        <dbReference type="ARBA" id="ARBA00049244"/>
    </source>
</evidence>
<dbReference type="SUPFAM" id="SSF56672">
    <property type="entry name" value="DNA/RNA polymerases"/>
    <property type="match status" value="1"/>
</dbReference>
<keyword evidence="5" id="KW-0235">DNA replication</keyword>
<dbReference type="OMA" id="QFVNNES"/>
<evidence type="ECO:0000256" key="1">
    <source>
        <dbReference type="ARBA" id="ARBA00005755"/>
    </source>
</evidence>
<evidence type="ECO:0000256" key="2">
    <source>
        <dbReference type="ARBA" id="ARBA00012417"/>
    </source>
</evidence>
<keyword evidence="6" id="KW-0239">DNA-directed DNA polymerase</keyword>
<keyword evidence="4" id="KW-0548">Nucleotidyltransferase</keyword>
<name>A0A336M8F1_CULSO</name>
<dbReference type="InterPro" id="IPR023211">
    <property type="entry name" value="DNA_pol_palm_dom_sf"/>
</dbReference>
<evidence type="ECO:0000256" key="3">
    <source>
        <dbReference type="ARBA" id="ARBA00022679"/>
    </source>
</evidence>
<dbReference type="GO" id="GO:0000166">
    <property type="term" value="F:nucleotide binding"/>
    <property type="evidence" value="ECO:0007669"/>
    <property type="project" value="InterPro"/>
</dbReference>
<dbReference type="Pfam" id="PF03175">
    <property type="entry name" value="DNA_pol_B_2"/>
    <property type="match status" value="1"/>
</dbReference>
<dbReference type="VEuPathDB" id="VectorBase:CSON011958"/>
<dbReference type="EMBL" id="UFQT01000545">
    <property type="protein sequence ID" value="SSX25123.1"/>
    <property type="molecule type" value="Genomic_DNA"/>
</dbReference>
<reference evidence="10" key="1">
    <citation type="submission" date="2018-07" db="EMBL/GenBank/DDBJ databases">
        <authorList>
            <person name="Quirk P.G."/>
            <person name="Krulwich T.A."/>
        </authorList>
    </citation>
    <scope>NUCLEOTIDE SEQUENCE</scope>
</reference>
<sequence length="457" mass="53052">MGFEVIEMSECVFLEMLKKNPRLRKELENDPIIYNAPLNPRDAFYGGRTEATKIYYKCKENEKIKYIDVCSLYPYVCKNGFFPIKHPQIYVGDECKELDLKKLHGVIKCRIIPNSELYHPVLPLKLHDKLFFPLCYSCCLELNQEECTHTDDQKAIVGTWVIAEVVKAIEMGYIIAEIYEVWDFEVKQYNTKTGDEGLFTEMMNKFLKIKQEASGWPLDCKTEDEKTAYINKYYETEGVMLDRELIEKNAGLRAFAKLCLNETLLVNYDYKNSEDCSSFTSNVLIGAFTTTQARLKLYSYLEKLGESVIYCDTDSVVYIAREGQYEPETGEFLGMMTDELECKGKGSYITEFVTGGPKNYSYKVYSTDTKQIETECKVKGFKLTQAISQKINFETIKNMVIQKEKRNVKVTINNIKRTNDHRVLSTTNEKIYQVVLNKRVFSDDDSRPYGYKKKLKK</sequence>
<dbReference type="AlphaFoldDB" id="A0A336M8F1"/>
<dbReference type="GO" id="GO:0003677">
    <property type="term" value="F:DNA binding"/>
    <property type="evidence" value="ECO:0007669"/>
    <property type="project" value="UniProtKB-KW"/>
</dbReference>
<dbReference type="Gene3D" id="3.90.1600.10">
    <property type="entry name" value="Palm domain of DNA polymerase"/>
    <property type="match status" value="1"/>
</dbReference>
<keyword evidence="3" id="KW-0808">Transferase</keyword>
<feature type="domain" description="DNA-directed DNA polymerase family B mitochondria/virus" evidence="9">
    <location>
        <begin position="41"/>
        <end position="214"/>
    </location>
</feature>
<dbReference type="InterPro" id="IPR004868">
    <property type="entry name" value="DNA-dir_DNA_pol_B_mt/vir"/>
</dbReference>
<evidence type="ECO:0000313" key="10">
    <source>
        <dbReference type="EMBL" id="SSX25123.1"/>
    </source>
</evidence>
<evidence type="ECO:0000256" key="7">
    <source>
        <dbReference type="ARBA" id="ARBA00023125"/>
    </source>
</evidence>
<dbReference type="InterPro" id="IPR043502">
    <property type="entry name" value="DNA/RNA_pol_sf"/>
</dbReference>
<keyword evidence="7" id="KW-0238">DNA-binding</keyword>
<evidence type="ECO:0000256" key="5">
    <source>
        <dbReference type="ARBA" id="ARBA00022705"/>
    </source>
</evidence>
<dbReference type="EC" id="2.7.7.7" evidence="2"/>
<dbReference type="PANTHER" id="PTHR33568">
    <property type="entry name" value="DNA POLYMERASE"/>
    <property type="match status" value="1"/>
</dbReference>
<comment type="similarity">
    <text evidence="1">Belongs to the DNA polymerase type-B family.</text>
</comment>
<evidence type="ECO:0000259" key="9">
    <source>
        <dbReference type="Pfam" id="PF03175"/>
    </source>
</evidence>
<evidence type="ECO:0000256" key="6">
    <source>
        <dbReference type="ARBA" id="ARBA00022932"/>
    </source>
</evidence>
<proteinExistence type="inferred from homology"/>
<comment type="catalytic activity">
    <reaction evidence="8">
        <text>DNA(n) + a 2'-deoxyribonucleoside 5'-triphosphate = DNA(n+1) + diphosphate</text>
        <dbReference type="Rhea" id="RHEA:22508"/>
        <dbReference type="Rhea" id="RHEA-COMP:17339"/>
        <dbReference type="Rhea" id="RHEA-COMP:17340"/>
        <dbReference type="ChEBI" id="CHEBI:33019"/>
        <dbReference type="ChEBI" id="CHEBI:61560"/>
        <dbReference type="ChEBI" id="CHEBI:173112"/>
        <dbReference type="EC" id="2.7.7.7"/>
    </reaction>
</comment>